<organism evidence="1 2">
    <name type="scientific">Streptomyces incarnatus</name>
    <dbReference type="NCBI Taxonomy" id="665007"/>
    <lineage>
        <taxon>Bacteria</taxon>
        <taxon>Bacillati</taxon>
        <taxon>Actinomycetota</taxon>
        <taxon>Actinomycetes</taxon>
        <taxon>Kitasatosporales</taxon>
        <taxon>Streptomycetaceae</taxon>
        <taxon>Streptomyces</taxon>
    </lineage>
</organism>
<reference evidence="1 2" key="1">
    <citation type="journal article" date="2015" name="ISME J.">
        <title>Draft Genome Sequence of Streptomyces incarnatus NRRL8089, which Produces the Nucleoside Antibiotic Sinefungin.</title>
        <authorList>
            <person name="Oshima K."/>
            <person name="Hattori M."/>
            <person name="Shimizu H."/>
            <person name="Fukuda K."/>
            <person name="Nemoto M."/>
            <person name="Inagaki K."/>
            <person name="Tamura T."/>
        </authorList>
    </citation>
    <scope>NUCLEOTIDE SEQUENCE [LARGE SCALE GENOMIC DNA]</scope>
    <source>
        <strain evidence="1 2">NRRL 8089</strain>
    </source>
</reference>
<evidence type="ECO:0000313" key="1">
    <source>
        <dbReference type="EMBL" id="AKJ10097.1"/>
    </source>
</evidence>
<evidence type="ECO:0008006" key="3">
    <source>
        <dbReference type="Google" id="ProtNLM"/>
    </source>
</evidence>
<dbReference type="EMBL" id="CP011497">
    <property type="protein sequence ID" value="AKJ10097.1"/>
    <property type="molecule type" value="Genomic_DNA"/>
</dbReference>
<protein>
    <recommendedName>
        <fullName evidence="3">CHAT domain-containing protein</fullName>
    </recommendedName>
</protein>
<keyword evidence="2" id="KW-1185">Reference proteome</keyword>
<gene>
    <name evidence="1" type="ORF">ABB07_08695</name>
</gene>
<name>A0ABM5TGI3_9ACTN</name>
<evidence type="ECO:0000313" key="2">
    <source>
        <dbReference type="Proteomes" id="UP000035366"/>
    </source>
</evidence>
<dbReference type="Proteomes" id="UP000035366">
    <property type="component" value="Chromosome"/>
</dbReference>
<accession>A0ABM5TGI3</accession>
<proteinExistence type="predicted"/>
<sequence>MQTLRSIESAFLVRGAKAVISTLWENADLQGVVFSAVLHAHLGQPKTRGGLRCCRLALLAMWFPLTHHVECVAILESASKQP</sequence>